<evidence type="ECO:0000313" key="1">
    <source>
        <dbReference type="EMBL" id="RBP46128.1"/>
    </source>
</evidence>
<reference evidence="1 2" key="1">
    <citation type="submission" date="2018-06" db="EMBL/GenBank/DDBJ databases">
        <title>Genomic Encyclopedia of Type Strains, Phase IV (KMG-IV): sequencing the most valuable type-strain genomes for metagenomic binning, comparative biology and taxonomic classification.</title>
        <authorList>
            <person name="Goeker M."/>
        </authorList>
    </citation>
    <scope>NUCLEOTIDE SEQUENCE [LARGE SCALE GENOMIC DNA]</scope>
    <source>
        <strain evidence="1 2">DSM 25532</strain>
    </source>
</reference>
<dbReference type="Proteomes" id="UP000253426">
    <property type="component" value="Unassembled WGS sequence"/>
</dbReference>
<accession>A0A366HSP8</accession>
<protein>
    <recommendedName>
        <fullName evidence="3">Prepilin-type processing-associated H-X9-DG protein</fullName>
    </recommendedName>
</protein>
<name>A0A366HSP8_9BACT</name>
<keyword evidence="2" id="KW-1185">Reference proteome</keyword>
<sequence length="219" mass="23705">MPVIFGLLVPALIVLRLAPSPAEIMEKNRIQEGVSNCRRIISALRAYAADHGGDYPDKSLANPRGSNEVFRILFKEDIVTNERIFGCPLSPFVPDGNIGDDANHAEALKAGENHWAMTAGLDDSATGYAPLVYENPAIATWPPAWNLDARGTPTRGRSWRGGVILGSNDSSVSLHPLALKKGTEVPLRKHFGTDTEEKDSFEVTMDPATLTESAVLDVD</sequence>
<evidence type="ECO:0008006" key="3">
    <source>
        <dbReference type="Google" id="ProtNLM"/>
    </source>
</evidence>
<comment type="caution">
    <text evidence="1">The sequence shown here is derived from an EMBL/GenBank/DDBJ whole genome shotgun (WGS) entry which is preliminary data.</text>
</comment>
<proteinExistence type="predicted"/>
<dbReference type="EMBL" id="QNRR01000002">
    <property type="protein sequence ID" value="RBP46128.1"/>
    <property type="molecule type" value="Genomic_DNA"/>
</dbReference>
<dbReference type="AlphaFoldDB" id="A0A366HSP8"/>
<evidence type="ECO:0000313" key="2">
    <source>
        <dbReference type="Proteomes" id="UP000253426"/>
    </source>
</evidence>
<organism evidence="1 2">
    <name type="scientific">Roseimicrobium gellanilyticum</name>
    <dbReference type="NCBI Taxonomy" id="748857"/>
    <lineage>
        <taxon>Bacteria</taxon>
        <taxon>Pseudomonadati</taxon>
        <taxon>Verrucomicrobiota</taxon>
        <taxon>Verrucomicrobiia</taxon>
        <taxon>Verrucomicrobiales</taxon>
        <taxon>Verrucomicrobiaceae</taxon>
        <taxon>Roseimicrobium</taxon>
    </lineage>
</organism>
<gene>
    <name evidence="1" type="ORF">DES53_102514</name>
</gene>